<keyword evidence="2" id="KW-1185">Reference proteome</keyword>
<proteinExistence type="predicted"/>
<dbReference type="AlphaFoldDB" id="A0AAV4RQJ7"/>
<evidence type="ECO:0000313" key="2">
    <source>
        <dbReference type="Proteomes" id="UP001054837"/>
    </source>
</evidence>
<reference evidence="1 2" key="1">
    <citation type="submission" date="2021-06" db="EMBL/GenBank/DDBJ databases">
        <title>Caerostris darwini draft genome.</title>
        <authorList>
            <person name="Kono N."/>
            <person name="Arakawa K."/>
        </authorList>
    </citation>
    <scope>NUCLEOTIDE SEQUENCE [LARGE SCALE GENOMIC DNA]</scope>
</reference>
<gene>
    <name evidence="1" type="ORF">CDAR_276761</name>
</gene>
<accession>A0AAV4RQJ7</accession>
<dbReference type="Proteomes" id="UP001054837">
    <property type="component" value="Unassembled WGS sequence"/>
</dbReference>
<comment type="caution">
    <text evidence="1">The sequence shown here is derived from an EMBL/GenBank/DDBJ whole genome shotgun (WGS) entry which is preliminary data.</text>
</comment>
<evidence type="ECO:0000313" key="1">
    <source>
        <dbReference type="EMBL" id="GIY24533.1"/>
    </source>
</evidence>
<sequence>MISLQVAYGQIFRKILQPLRPTRLDLREPLEQSLSLTDNLSQESLEIEHHPPSFYGGPRHSKLHFLVEPWLPVRNCYPGRQIISFLELKGTKCFPCNVFYLNLPWQRWVKGGAGGWPRSGRSRFGPLARLGAVRCIWSILFQRDLRLFHRCLRTSS</sequence>
<organism evidence="1 2">
    <name type="scientific">Caerostris darwini</name>
    <dbReference type="NCBI Taxonomy" id="1538125"/>
    <lineage>
        <taxon>Eukaryota</taxon>
        <taxon>Metazoa</taxon>
        <taxon>Ecdysozoa</taxon>
        <taxon>Arthropoda</taxon>
        <taxon>Chelicerata</taxon>
        <taxon>Arachnida</taxon>
        <taxon>Araneae</taxon>
        <taxon>Araneomorphae</taxon>
        <taxon>Entelegynae</taxon>
        <taxon>Araneoidea</taxon>
        <taxon>Araneidae</taxon>
        <taxon>Caerostris</taxon>
    </lineage>
</organism>
<name>A0AAV4RQJ7_9ARAC</name>
<dbReference type="EMBL" id="BPLQ01006704">
    <property type="protein sequence ID" value="GIY24533.1"/>
    <property type="molecule type" value="Genomic_DNA"/>
</dbReference>
<protein>
    <submittedName>
        <fullName evidence="1">Uncharacterized protein</fullName>
    </submittedName>
</protein>